<comment type="similarity">
    <text evidence="1">Belongs to the 'phage' integrase family.</text>
</comment>
<evidence type="ECO:0000256" key="3">
    <source>
        <dbReference type="ARBA" id="ARBA00023125"/>
    </source>
</evidence>
<dbReference type="InterPro" id="IPR013762">
    <property type="entry name" value="Integrase-like_cat_sf"/>
</dbReference>
<dbReference type="Pfam" id="PF00589">
    <property type="entry name" value="Phage_integrase"/>
    <property type="match status" value="1"/>
</dbReference>
<evidence type="ECO:0000259" key="5">
    <source>
        <dbReference type="PROSITE" id="PS51898"/>
    </source>
</evidence>
<sequence>MPKLVTELSPIEVKRLTHPGSGRNAMLAVGGVSGLYLQITPTGARSWILRTTIGDKRRDLGLGAYPDVGLAQARERAREAKDKVWRGIDPIEERKAARAALTASQKRGLTFGDAFRKYADAKLAELGTDADRTRWKSSIERFVLPHIGDMLVDDIAVQDMLRVLEPIWHEKTETASRVRSRIEAILSWSTVGGHRTGDNPARWRGNLNALLPKPAKITAKGNQPAVAMDEAATWFNALRKRQGIAARALEFAALCASRSGEVRGATWAEIDTAAKIWTISAERMKAEREHRVALTDQAVAIVEAMPRLADSPYIFAAPRGGQLSDMTISAVMRRMQADEVKAGRAGWLDPRSGRPAVPHGLRSTFRDWAAEQTDYPRDMAEIALAHRVGSEVERAYRRGDMIEKRRQMMADWAKFLGAA</sequence>
<dbReference type="PANTHER" id="PTHR30629:SF2">
    <property type="entry name" value="PROPHAGE INTEGRASE INTS-RELATED"/>
    <property type="match status" value="1"/>
</dbReference>
<evidence type="ECO:0000313" key="7">
    <source>
        <dbReference type="Proteomes" id="UP000309747"/>
    </source>
</evidence>
<evidence type="ECO:0000256" key="1">
    <source>
        <dbReference type="ARBA" id="ARBA00008857"/>
    </source>
</evidence>
<dbReference type="Gene3D" id="3.30.160.390">
    <property type="entry name" value="Integrase, DNA-binding domain"/>
    <property type="match status" value="1"/>
</dbReference>
<evidence type="ECO:0000256" key="4">
    <source>
        <dbReference type="ARBA" id="ARBA00023172"/>
    </source>
</evidence>
<dbReference type="Pfam" id="PF22022">
    <property type="entry name" value="Phage_int_M"/>
    <property type="match status" value="1"/>
</dbReference>
<evidence type="ECO:0000256" key="2">
    <source>
        <dbReference type="ARBA" id="ARBA00022908"/>
    </source>
</evidence>
<dbReference type="Pfam" id="PF13356">
    <property type="entry name" value="Arm-DNA-bind_3"/>
    <property type="match status" value="1"/>
</dbReference>
<accession>A0A4U0RAZ1</accession>
<organism evidence="6 7">
    <name type="scientific">Paracoccus gahaiensis</name>
    <dbReference type="NCBI Taxonomy" id="1706839"/>
    <lineage>
        <taxon>Bacteria</taxon>
        <taxon>Pseudomonadati</taxon>
        <taxon>Pseudomonadota</taxon>
        <taxon>Alphaproteobacteria</taxon>
        <taxon>Rhodobacterales</taxon>
        <taxon>Paracoccaceae</taxon>
        <taxon>Paracoccus</taxon>
    </lineage>
</organism>
<dbReference type="InterPro" id="IPR011010">
    <property type="entry name" value="DNA_brk_join_enz"/>
</dbReference>
<dbReference type="GO" id="GO:0006310">
    <property type="term" value="P:DNA recombination"/>
    <property type="evidence" value="ECO:0007669"/>
    <property type="project" value="UniProtKB-KW"/>
</dbReference>
<name>A0A4U0RAZ1_9RHOB</name>
<keyword evidence="2" id="KW-0229">DNA integration</keyword>
<dbReference type="GO" id="GO:0015074">
    <property type="term" value="P:DNA integration"/>
    <property type="evidence" value="ECO:0007669"/>
    <property type="project" value="UniProtKB-KW"/>
</dbReference>
<dbReference type="InterPro" id="IPR050808">
    <property type="entry name" value="Phage_Integrase"/>
</dbReference>
<dbReference type="PROSITE" id="PS51898">
    <property type="entry name" value="TYR_RECOMBINASE"/>
    <property type="match status" value="1"/>
</dbReference>
<dbReference type="EMBL" id="SUNI01000009">
    <property type="protein sequence ID" value="TJZ91650.1"/>
    <property type="molecule type" value="Genomic_DNA"/>
</dbReference>
<dbReference type="RefSeq" id="WP_136886186.1">
    <property type="nucleotide sequence ID" value="NZ_SUNI01000009.1"/>
</dbReference>
<dbReference type="InterPro" id="IPR053876">
    <property type="entry name" value="Phage_int_M"/>
</dbReference>
<dbReference type="PANTHER" id="PTHR30629">
    <property type="entry name" value="PROPHAGE INTEGRASE"/>
    <property type="match status" value="1"/>
</dbReference>
<dbReference type="InterPro" id="IPR002104">
    <property type="entry name" value="Integrase_catalytic"/>
</dbReference>
<comment type="caution">
    <text evidence="6">The sequence shown here is derived from an EMBL/GenBank/DDBJ whole genome shotgun (WGS) entry which is preliminary data.</text>
</comment>
<dbReference type="OrthoDB" id="9795573at2"/>
<keyword evidence="7" id="KW-1185">Reference proteome</keyword>
<dbReference type="GO" id="GO:0003677">
    <property type="term" value="F:DNA binding"/>
    <property type="evidence" value="ECO:0007669"/>
    <property type="project" value="UniProtKB-KW"/>
</dbReference>
<dbReference type="InterPro" id="IPR038488">
    <property type="entry name" value="Integrase_DNA-bd_sf"/>
</dbReference>
<dbReference type="Proteomes" id="UP000309747">
    <property type="component" value="Unassembled WGS sequence"/>
</dbReference>
<dbReference type="SUPFAM" id="SSF56349">
    <property type="entry name" value="DNA breaking-rejoining enzymes"/>
    <property type="match status" value="1"/>
</dbReference>
<reference evidence="6 7" key="1">
    <citation type="submission" date="2019-04" db="EMBL/GenBank/DDBJ databases">
        <authorList>
            <person name="Li J."/>
        </authorList>
    </citation>
    <scope>NUCLEOTIDE SEQUENCE [LARGE SCALE GENOMIC DNA]</scope>
    <source>
        <strain evidence="6 7">KCTC 42687</strain>
    </source>
</reference>
<evidence type="ECO:0000313" key="6">
    <source>
        <dbReference type="EMBL" id="TJZ91650.1"/>
    </source>
</evidence>
<feature type="domain" description="Tyr recombinase" evidence="5">
    <location>
        <begin position="221"/>
        <end position="409"/>
    </location>
</feature>
<keyword evidence="4" id="KW-0233">DNA recombination</keyword>
<protein>
    <submittedName>
        <fullName evidence="6">DUF4102 domain-containing protein</fullName>
    </submittedName>
</protein>
<keyword evidence="3" id="KW-0238">DNA-binding</keyword>
<gene>
    <name evidence="6" type="ORF">FA743_11000</name>
</gene>
<dbReference type="CDD" id="cd00801">
    <property type="entry name" value="INT_P4_C"/>
    <property type="match status" value="1"/>
</dbReference>
<dbReference type="Gene3D" id="1.10.150.130">
    <property type="match status" value="1"/>
</dbReference>
<proteinExistence type="inferred from homology"/>
<dbReference type="AlphaFoldDB" id="A0A4U0RAZ1"/>
<dbReference type="Gene3D" id="1.10.443.10">
    <property type="entry name" value="Intergrase catalytic core"/>
    <property type="match status" value="1"/>
</dbReference>
<dbReference type="InterPro" id="IPR010998">
    <property type="entry name" value="Integrase_recombinase_N"/>
</dbReference>
<dbReference type="InterPro" id="IPR025166">
    <property type="entry name" value="Integrase_DNA_bind_dom"/>
</dbReference>